<organism evidence="2">
    <name type="scientific">Oryza glumipatula</name>
    <dbReference type="NCBI Taxonomy" id="40148"/>
    <lineage>
        <taxon>Eukaryota</taxon>
        <taxon>Viridiplantae</taxon>
        <taxon>Streptophyta</taxon>
        <taxon>Embryophyta</taxon>
        <taxon>Tracheophyta</taxon>
        <taxon>Spermatophyta</taxon>
        <taxon>Magnoliopsida</taxon>
        <taxon>Liliopsida</taxon>
        <taxon>Poales</taxon>
        <taxon>Poaceae</taxon>
        <taxon>BOP clade</taxon>
        <taxon>Oryzoideae</taxon>
        <taxon>Oryzeae</taxon>
        <taxon>Oryzinae</taxon>
        <taxon>Oryza</taxon>
    </lineage>
</organism>
<name>A0A0D9ZZ25_9ORYZ</name>
<proteinExistence type="predicted"/>
<dbReference type="AlphaFoldDB" id="A0A0D9ZZ25"/>
<keyword evidence="3" id="KW-1185">Reference proteome</keyword>
<feature type="region of interest" description="Disordered" evidence="1">
    <location>
        <begin position="21"/>
        <end position="81"/>
    </location>
</feature>
<evidence type="ECO:0000256" key="1">
    <source>
        <dbReference type="SAM" id="MobiDB-lite"/>
    </source>
</evidence>
<evidence type="ECO:0000313" key="2">
    <source>
        <dbReference type="EnsemblPlants" id="OGLUM05G17070.1"/>
    </source>
</evidence>
<dbReference type="Proteomes" id="UP000026961">
    <property type="component" value="Chromosome 5"/>
</dbReference>
<dbReference type="EnsemblPlants" id="OGLUM05G17070.1">
    <property type="protein sequence ID" value="OGLUM05G17070.1"/>
    <property type="gene ID" value="OGLUM05G17070"/>
</dbReference>
<feature type="compositionally biased region" description="Basic residues" evidence="1">
    <location>
        <begin position="35"/>
        <end position="59"/>
    </location>
</feature>
<evidence type="ECO:0000313" key="3">
    <source>
        <dbReference type="Proteomes" id="UP000026961"/>
    </source>
</evidence>
<dbReference type="Gramene" id="OGLUM05G17070.1">
    <property type="protein sequence ID" value="OGLUM05G17070.1"/>
    <property type="gene ID" value="OGLUM05G17070"/>
</dbReference>
<accession>A0A0D9ZZ25</accession>
<sequence>MTMTRTPRMVQGIDAGLTEEAEIGNGARRPALGKTKGKKRRGKTVILRVQRRHSQRTRTHPYEHTHANPTPMSIFEDLNAL</sequence>
<dbReference type="HOGENOM" id="CLU_2577746_0_0_1"/>
<protein>
    <submittedName>
        <fullName evidence="2">Uncharacterized protein</fullName>
    </submittedName>
</protein>
<reference evidence="2" key="2">
    <citation type="submission" date="2018-05" db="EMBL/GenBank/DDBJ databases">
        <title>OgluRS3 (Oryza glumaepatula Reference Sequence Version 3).</title>
        <authorList>
            <person name="Zhang J."/>
            <person name="Kudrna D."/>
            <person name="Lee S."/>
            <person name="Talag J."/>
            <person name="Welchert J."/>
            <person name="Wing R.A."/>
        </authorList>
    </citation>
    <scope>NUCLEOTIDE SEQUENCE [LARGE SCALE GENOMIC DNA]</scope>
</reference>
<reference evidence="2" key="1">
    <citation type="submission" date="2015-04" db="UniProtKB">
        <authorList>
            <consortium name="EnsemblPlants"/>
        </authorList>
    </citation>
    <scope>IDENTIFICATION</scope>
</reference>